<dbReference type="InterPro" id="IPR021502">
    <property type="entry name" value="DUF3158"/>
</dbReference>
<comment type="caution">
    <text evidence="1">The sequence shown here is derived from an EMBL/GenBank/DDBJ whole genome shotgun (WGS) entry which is preliminary data.</text>
</comment>
<dbReference type="RefSeq" id="WP_135710993.1">
    <property type="nucleotide sequence ID" value="NZ_CABFKI010000015.1"/>
</dbReference>
<evidence type="ECO:0000313" key="2">
    <source>
        <dbReference type="Proteomes" id="UP000308167"/>
    </source>
</evidence>
<proteinExistence type="predicted"/>
<reference evidence="1 2" key="1">
    <citation type="submission" date="2019-05" db="EMBL/GenBank/DDBJ databases">
        <authorList>
            <consortium name="Pathogen Informatics"/>
        </authorList>
    </citation>
    <scope>NUCLEOTIDE SEQUENCE [LARGE SCALE GENOMIC DNA]</scope>
    <source>
        <strain evidence="1 2">NM319</strain>
    </source>
</reference>
<dbReference type="Pfam" id="PF11358">
    <property type="entry name" value="DUF3158"/>
    <property type="match status" value="1"/>
</dbReference>
<protein>
    <submittedName>
        <fullName evidence="1">Protein of uncharacterized function (DUF3158)</fullName>
    </submittedName>
</protein>
<dbReference type="GeneID" id="86156368"/>
<organism evidence="1 2">
    <name type="scientific">Actinobacillus porcinus</name>
    <dbReference type="NCBI Taxonomy" id="51048"/>
    <lineage>
        <taxon>Bacteria</taxon>
        <taxon>Pseudomonadati</taxon>
        <taxon>Pseudomonadota</taxon>
        <taxon>Gammaproteobacteria</taxon>
        <taxon>Pasteurellales</taxon>
        <taxon>Pasteurellaceae</taxon>
        <taxon>Actinobacillus</taxon>
    </lineage>
</organism>
<accession>A0ABY6TNE8</accession>
<dbReference type="Proteomes" id="UP000308167">
    <property type="component" value="Unassembled WGS sequence"/>
</dbReference>
<sequence length="159" mass="18660">MNIHRIIPDDMYKSIAMKHNLNAILRDMFKYIGSAKELHRLHAEMNDVRQSFVDYQPDMIAAMTNSPVGTLPLWLLRDKTSSNNVPILRWRNVITKRNGNLAWCDILENDHYAPEVKKALLQIEKERLLLSLQLSLLNHIVRQLETYAIKMDELEKIMH</sequence>
<keyword evidence="2" id="KW-1185">Reference proteome</keyword>
<evidence type="ECO:0000313" key="1">
    <source>
        <dbReference type="EMBL" id="VTU09393.1"/>
    </source>
</evidence>
<gene>
    <name evidence="1" type="ORF">SAMEA1410922_02005</name>
</gene>
<dbReference type="EMBL" id="CABFKI010000015">
    <property type="protein sequence ID" value="VTU09393.1"/>
    <property type="molecule type" value="Genomic_DNA"/>
</dbReference>
<name>A0ABY6TNE8_9PAST</name>